<sequence length="46" mass="5160">MKAPRPPEIREAGRPQANQGMAYIVLPDIPKDVQTLEAHTLKKRPP</sequence>
<dbReference type="AlphaFoldDB" id="A0A1I7SGN8"/>
<accession>A0A1I7SGN8</accession>
<proteinExistence type="predicted"/>
<reference evidence="2" key="1">
    <citation type="submission" date="2016-11" db="UniProtKB">
        <authorList>
            <consortium name="WormBaseParasite"/>
        </authorList>
    </citation>
    <scope>IDENTIFICATION</scope>
</reference>
<evidence type="ECO:0000313" key="1">
    <source>
        <dbReference type="Proteomes" id="UP000095284"/>
    </source>
</evidence>
<protein>
    <submittedName>
        <fullName evidence="2">Transposase</fullName>
    </submittedName>
</protein>
<evidence type="ECO:0000313" key="2">
    <source>
        <dbReference type="WBParaSite" id="BXY_1220300.1"/>
    </source>
</evidence>
<organism evidence="1 2">
    <name type="scientific">Bursaphelenchus xylophilus</name>
    <name type="common">Pinewood nematode worm</name>
    <name type="synonym">Aphelenchoides xylophilus</name>
    <dbReference type="NCBI Taxonomy" id="6326"/>
    <lineage>
        <taxon>Eukaryota</taxon>
        <taxon>Metazoa</taxon>
        <taxon>Ecdysozoa</taxon>
        <taxon>Nematoda</taxon>
        <taxon>Chromadorea</taxon>
        <taxon>Rhabditida</taxon>
        <taxon>Tylenchina</taxon>
        <taxon>Tylenchomorpha</taxon>
        <taxon>Aphelenchoidea</taxon>
        <taxon>Aphelenchoididae</taxon>
        <taxon>Bursaphelenchus</taxon>
    </lineage>
</organism>
<dbReference type="Proteomes" id="UP000095284">
    <property type="component" value="Unplaced"/>
</dbReference>
<name>A0A1I7SGN8_BURXY</name>
<dbReference type="WBParaSite" id="BXY_1220300.1">
    <property type="protein sequence ID" value="BXY_1220300.1"/>
    <property type="gene ID" value="BXY_1220300"/>
</dbReference>